<evidence type="ECO:0000256" key="1">
    <source>
        <dbReference type="SAM" id="MobiDB-lite"/>
    </source>
</evidence>
<sequence>MPETEDHDMSETENHVMSETENHVMSETQEIEWICILLQNRRFKPGDCTEHAVRYHFENFKFPALTHIISTLSTYEPRMNRSPSFSEGDIPSIAWARAWIQFWGEPLQRRPEQTGVMSFTAWASALSDIVMVASSIACSLAEASEQRRFVPQRRMTYKKCTRLNPRRRTP</sequence>
<feature type="compositionally biased region" description="Basic and acidic residues" evidence="1">
    <location>
        <begin position="7"/>
        <end position="20"/>
    </location>
</feature>
<comment type="caution">
    <text evidence="2">The sequence shown here is derived from an EMBL/GenBank/DDBJ whole genome shotgun (WGS) entry which is preliminary data.</text>
</comment>
<keyword evidence="3" id="KW-1185">Reference proteome</keyword>
<reference evidence="2" key="1">
    <citation type="submission" date="2023-03" db="EMBL/GenBank/DDBJ databases">
        <title>Complete genome of Cladonia borealis.</title>
        <authorList>
            <person name="Park H."/>
        </authorList>
    </citation>
    <scope>NUCLEOTIDE SEQUENCE</scope>
    <source>
        <strain evidence="2">ANT050790</strain>
    </source>
</reference>
<dbReference type="EMBL" id="JAFEKC020000009">
    <property type="protein sequence ID" value="KAK0512919.1"/>
    <property type="molecule type" value="Genomic_DNA"/>
</dbReference>
<evidence type="ECO:0000313" key="3">
    <source>
        <dbReference type="Proteomes" id="UP001166286"/>
    </source>
</evidence>
<dbReference type="AlphaFoldDB" id="A0AA39R336"/>
<accession>A0AA39R336</accession>
<name>A0AA39R336_9LECA</name>
<feature type="region of interest" description="Disordered" evidence="1">
    <location>
        <begin position="1"/>
        <end position="20"/>
    </location>
</feature>
<proteinExistence type="predicted"/>
<protein>
    <submittedName>
        <fullName evidence="2">Uncharacterized protein</fullName>
    </submittedName>
</protein>
<organism evidence="2 3">
    <name type="scientific">Cladonia borealis</name>
    <dbReference type="NCBI Taxonomy" id="184061"/>
    <lineage>
        <taxon>Eukaryota</taxon>
        <taxon>Fungi</taxon>
        <taxon>Dikarya</taxon>
        <taxon>Ascomycota</taxon>
        <taxon>Pezizomycotina</taxon>
        <taxon>Lecanoromycetes</taxon>
        <taxon>OSLEUM clade</taxon>
        <taxon>Lecanoromycetidae</taxon>
        <taxon>Lecanorales</taxon>
        <taxon>Lecanorineae</taxon>
        <taxon>Cladoniaceae</taxon>
        <taxon>Cladonia</taxon>
    </lineage>
</organism>
<gene>
    <name evidence="2" type="ORF">JMJ35_004936</name>
</gene>
<evidence type="ECO:0000313" key="2">
    <source>
        <dbReference type="EMBL" id="KAK0512919.1"/>
    </source>
</evidence>
<dbReference type="Proteomes" id="UP001166286">
    <property type="component" value="Unassembled WGS sequence"/>
</dbReference>